<comment type="caution">
    <text evidence="2">The sequence shown here is derived from an EMBL/GenBank/DDBJ whole genome shotgun (WGS) entry which is preliminary data.</text>
</comment>
<dbReference type="Proteomes" id="UP001430065">
    <property type="component" value="Unassembled WGS sequence"/>
</dbReference>
<reference evidence="2 3" key="1">
    <citation type="submission" date="2020-10" db="EMBL/GenBank/DDBJ databases">
        <title>Phylogeny of dyella-like bacteria.</title>
        <authorList>
            <person name="Fu J."/>
        </authorList>
    </citation>
    <scope>NUCLEOTIDE SEQUENCE [LARGE SCALE GENOMIC DNA]</scope>
    <source>
        <strain evidence="2 3">THG-B117</strain>
    </source>
</reference>
<dbReference type="RefSeq" id="WP_204638199.1">
    <property type="nucleotide sequence ID" value="NZ_JADIKC010000015.1"/>
</dbReference>
<feature type="signal peptide" evidence="1">
    <location>
        <begin position="1"/>
        <end position="21"/>
    </location>
</feature>
<gene>
    <name evidence="2" type="ORF">ISP20_21110</name>
</gene>
<dbReference type="EMBL" id="JADIKC010000015">
    <property type="protein sequence ID" value="MBM7123678.1"/>
    <property type="molecule type" value="Genomic_DNA"/>
</dbReference>
<evidence type="ECO:0000313" key="3">
    <source>
        <dbReference type="Proteomes" id="UP001430065"/>
    </source>
</evidence>
<evidence type="ECO:0000313" key="2">
    <source>
        <dbReference type="EMBL" id="MBM7123678.1"/>
    </source>
</evidence>
<name>A0ABS2JXE4_9GAMM</name>
<protein>
    <submittedName>
        <fullName evidence="2">Uncharacterized protein</fullName>
    </submittedName>
</protein>
<keyword evidence="3" id="KW-1185">Reference proteome</keyword>
<accession>A0ABS2JXE4</accession>
<feature type="chain" id="PRO_5046777528" evidence="1">
    <location>
        <begin position="22"/>
        <end position="147"/>
    </location>
</feature>
<sequence>MHRRAKGLLVSSLVVAGGAMAQPAPAMSAVGATTPITTISVTFVRDGKTVNQTALSVPDDQPSEYVSTDAVDGGHGTFRVRVAMRQICKDPKQVHVELSTEAVAPQAPGDVSSNAWSGCMELPVDQTRTIRLGRLWKVQFLKGVERS</sequence>
<organism evidence="2 3">
    <name type="scientific">Dyella kyungheensis</name>
    <dbReference type="NCBI Taxonomy" id="1242174"/>
    <lineage>
        <taxon>Bacteria</taxon>
        <taxon>Pseudomonadati</taxon>
        <taxon>Pseudomonadota</taxon>
        <taxon>Gammaproteobacteria</taxon>
        <taxon>Lysobacterales</taxon>
        <taxon>Rhodanobacteraceae</taxon>
        <taxon>Dyella</taxon>
    </lineage>
</organism>
<keyword evidence="1" id="KW-0732">Signal</keyword>
<evidence type="ECO:0000256" key="1">
    <source>
        <dbReference type="SAM" id="SignalP"/>
    </source>
</evidence>
<proteinExistence type="predicted"/>